<dbReference type="Proteomes" id="UP000001219">
    <property type="component" value="Chromosome"/>
</dbReference>
<keyword evidence="1" id="KW-0472">Membrane</keyword>
<feature type="transmembrane region" description="Helical" evidence="1">
    <location>
        <begin position="12"/>
        <end position="36"/>
    </location>
</feature>
<evidence type="ECO:0000313" key="3">
    <source>
        <dbReference type="Proteomes" id="UP000001219"/>
    </source>
</evidence>
<keyword evidence="3" id="KW-1185">Reference proteome</keyword>
<accession>D0L7G3</accession>
<gene>
    <name evidence="2" type="ordered locus">Gbro_4624</name>
</gene>
<dbReference type="HOGENOM" id="CLU_2954031_0_0_11"/>
<reference evidence="3" key="1">
    <citation type="submission" date="2009-10" db="EMBL/GenBank/DDBJ databases">
        <title>The complete chromosome of Gordonia bronchialis DSM 43247.</title>
        <authorList>
            <consortium name="US DOE Joint Genome Institute (JGI-PGF)"/>
            <person name="Lucas S."/>
            <person name="Copeland A."/>
            <person name="Lapidus A."/>
            <person name="Glavina del Rio T."/>
            <person name="Dalin E."/>
            <person name="Tice H."/>
            <person name="Bruce D."/>
            <person name="Goodwin L."/>
            <person name="Pitluck S."/>
            <person name="Kyrpides N."/>
            <person name="Mavromatis K."/>
            <person name="Ivanova N."/>
            <person name="Ovchinnikova G."/>
            <person name="Saunders E."/>
            <person name="Brettin T."/>
            <person name="Detter J.C."/>
            <person name="Han C."/>
            <person name="Larimer F."/>
            <person name="Land M."/>
            <person name="Hauser L."/>
            <person name="Markowitz V."/>
            <person name="Cheng J.-F."/>
            <person name="Hugenholtz P."/>
            <person name="Woyke T."/>
            <person name="Wu D."/>
            <person name="Jando M."/>
            <person name="Schneider S."/>
            <person name="Goeker M."/>
            <person name="Klenk H.-P."/>
            <person name="Eisen J.A."/>
        </authorList>
    </citation>
    <scope>NUCLEOTIDE SEQUENCE [LARGE SCALE GENOMIC DNA]</scope>
    <source>
        <strain evidence="3">ATCC 25592 / DSM 43247 / BCRC 13721 / JCM 3198 / KCTC 3076 / NBRC 16047 / NCTC 10667</strain>
    </source>
</reference>
<organism evidence="2 3">
    <name type="scientific">Gordonia bronchialis (strain ATCC 25592 / DSM 43247 / BCRC 13721 / JCM 3198 / KCTC 3076 / NBRC 16047 / NCTC 10667)</name>
    <name type="common">Rhodococcus bronchialis</name>
    <dbReference type="NCBI Taxonomy" id="526226"/>
    <lineage>
        <taxon>Bacteria</taxon>
        <taxon>Bacillati</taxon>
        <taxon>Actinomycetota</taxon>
        <taxon>Actinomycetes</taxon>
        <taxon>Mycobacteriales</taxon>
        <taxon>Gordoniaceae</taxon>
        <taxon>Gordonia</taxon>
    </lineage>
</organism>
<dbReference type="KEGG" id="gbr:Gbro_4624"/>
<name>D0L7G3_GORB4</name>
<keyword evidence="1" id="KW-1133">Transmembrane helix</keyword>
<dbReference type="EMBL" id="CP001802">
    <property type="protein sequence ID" value="ACY23752.1"/>
    <property type="molecule type" value="Genomic_DNA"/>
</dbReference>
<dbReference type="AlphaFoldDB" id="D0L7G3"/>
<sequence>MLPVMVDDAVGAWLWAVMGTVMVVVLPVCVVALWVWASVAVMVKVSVVGRVGSAASWWA</sequence>
<proteinExistence type="predicted"/>
<protein>
    <submittedName>
        <fullName evidence="2">Uncharacterized protein</fullName>
    </submittedName>
</protein>
<evidence type="ECO:0000313" key="2">
    <source>
        <dbReference type="EMBL" id="ACY23752.1"/>
    </source>
</evidence>
<dbReference type="STRING" id="526226.Gbro_4624"/>
<evidence type="ECO:0000256" key="1">
    <source>
        <dbReference type="SAM" id="Phobius"/>
    </source>
</evidence>
<reference evidence="2 3" key="2">
    <citation type="journal article" date="2010" name="Stand. Genomic Sci.">
        <title>Complete genome sequence of Gordonia bronchialis type strain (3410).</title>
        <authorList>
            <person name="Ivanova N."/>
            <person name="Sikorski J."/>
            <person name="Jando M."/>
            <person name="Lapidus A."/>
            <person name="Nolan M."/>
            <person name="Lucas S."/>
            <person name="Del Rio T.G."/>
            <person name="Tice H."/>
            <person name="Copeland A."/>
            <person name="Cheng J.F."/>
            <person name="Chen F."/>
            <person name="Bruce D."/>
            <person name="Goodwin L."/>
            <person name="Pitluck S."/>
            <person name="Mavromatis K."/>
            <person name="Ovchinnikova G."/>
            <person name="Pati A."/>
            <person name="Chen A."/>
            <person name="Palaniappan K."/>
            <person name="Land M."/>
            <person name="Hauser L."/>
            <person name="Chang Y.J."/>
            <person name="Jeffries C.D."/>
            <person name="Chain P."/>
            <person name="Saunders E."/>
            <person name="Han C."/>
            <person name="Detter J.C."/>
            <person name="Brettin T."/>
            <person name="Rohde M."/>
            <person name="Goker M."/>
            <person name="Bristow J."/>
            <person name="Eisen J.A."/>
            <person name="Markowitz V."/>
            <person name="Hugenholtz P."/>
            <person name="Klenk H.P."/>
            <person name="Kyrpides N.C."/>
        </authorList>
    </citation>
    <scope>NUCLEOTIDE SEQUENCE [LARGE SCALE GENOMIC DNA]</scope>
    <source>
        <strain evidence="3">ATCC 25592 / DSM 43247 / BCRC 13721 / JCM 3198 / KCTC 3076 / NBRC 16047 / NCTC 10667</strain>
    </source>
</reference>
<keyword evidence="1" id="KW-0812">Transmembrane</keyword>